<organism evidence="2 3">
    <name type="scientific">Babjeviella inositovora NRRL Y-12698</name>
    <dbReference type="NCBI Taxonomy" id="984486"/>
    <lineage>
        <taxon>Eukaryota</taxon>
        <taxon>Fungi</taxon>
        <taxon>Dikarya</taxon>
        <taxon>Ascomycota</taxon>
        <taxon>Saccharomycotina</taxon>
        <taxon>Pichiomycetes</taxon>
        <taxon>Serinales incertae sedis</taxon>
        <taxon>Babjeviella</taxon>
    </lineage>
</organism>
<feature type="compositionally biased region" description="Basic residues" evidence="1">
    <location>
        <begin position="1"/>
        <end position="13"/>
    </location>
</feature>
<dbReference type="EMBL" id="KV454436">
    <property type="protein sequence ID" value="ODQ78264.1"/>
    <property type="molecule type" value="Genomic_DNA"/>
</dbReference>
<evidence type="ECO:0000313" key="2">
    <source>
        <dbReference type="EMBL" id="ODQ78264.1"/>
    </source>
</evidence>
<dbReference type="AlphaFoldDB" id="A0A1E3QLB9"/>
<sequence>MKRRRSTGNRRQSHVSTRSRNLTQWHESGSVVTGLTVSNWSVSDGEFTQVVTNHLWSDVNLVERLTVVNTDDGTDHLWNNNHVSQVGLDEGWLLVWLLGQLSGSQLSDQDHWLVVQTTAESSSDSSVGQLGEFLGFQGDQFLQVNTSEGEGLKDSLLSGFGYKMLVNPFNW</sequence>
<protein>
    <submittedName>
        <fullName evidence="2">Uncharacterized protein</fullName>
    </submittedName>
</protein>
<dbReference type="Proteomes" id="UP000094336">
    <property type="component" value="Unassembled WGS sequence"/>
</dbReference>
<feature type="region of interest" description="Disordered" evidence="1">
    <location>
        <begin position="1"/>
        <end position="20"/>
    </location>
</feature>
<gene>
    <name evidence="2" type="ORF">BABINDRAFT_162918</name>
</gene>
<proteinExistence type="predicted"/>
<dbReference type="OrthoDB" id="10506533at2759"/>
<reference evidence="3" key="1">
    <citation type="submission" date="2016-05" db="EMBL/GenBank/DDBJ databases">
        <title>Comparative genomics of biotechnologically important yeasts.</title>
        <authorList>
            <consortium name="DOE Joint Genome Institute"/>
            <person name="Riley R."/>
            <person name="Haridas S."/>
            <person name="Wolfe K.H."/>
            <person name="Lopes M.R."/>
            <person name="Hittinger C.T."/>
            <person name="Goker M."/>
            <person name="Salamov A."/>
            <person name="Wisecaver J."/>
            <person name="Long T.M."/>
            <person name="Aerts A.L."/>
            <person name="Barry K."/>
            <person name="Choi C."/>
            <person name="Clum A."/>
            <person name="Coughlan A.Y."/>
            <person name="Deshpande S."/>
            <person name="Douglass A.P."/>
            <person name="Hanson S.J."/>
            <person name="Klenk H.-P."/>
            <person name="Labutti K."/>
            <person name="Lapidus A."/>
            <person name="Lindquist E."/>
            <person name="Lipzen A."/>
            <person name="Meier-Kolthoff J.P."/>
            <person name="Ohm R.A."/>
            <person name="Otillar R.P."/>
            <person name="Pangilinan J."/>
            <person name="Peng Y."/>
            <person name="Rokas A."/>
            <person name="Rosa C.A."/>
            <person name="Scheuner C."/>
            <person name="Sibirny A.A."/>
            <person name="Slot J.C."/>
            <person name="Stielow J.B."/>
            <person name="Sun H."/>
            <person name="Kurtzman C.P."/>
            <person name="Blackwell M."/>
            <person name="Grigoriev I.V."/>
            <person name="Jeffries T.W."/>
        </authorList>
    </citation>
    <scope>NUCLEOTIDE SEQUENCE [LARGE SCALE GENOMIC DNA]</scope>
    <source>
        <strain evidence="3">NRRL Y-12698</strain>
    </source>
</reference>
<dbReference type="GeneID" id="30147467"/>
<dbReference type="RefSeq" id="XP_018983592.1">
    <property type="nucleotide sequence ID" value="XM_019129614.1"/>
</dbReference>
<keyword evidence="3" id="KW-1185">Reference proteome</keyword>
<evidence type="ECO:0000256" key="1">
    <source>
        <dbReference type="SAM" id="MobiDB-lite"/>
    </source>
</evidence>
<name>A0A1E3QLB9_9ASCO</name>
<accession>A0A1E3QLB9</accession>
<evidence type="ECO:0000313" key="3">
    <source>
        <dbReference type="Proteomes" id="UP000094336"/>
    </source>
</evidence>